<gene>
    <name evidence="5" type="primary">ppiA_1</name>
    <name evidence="5" type="ORF">TBK1r_26820</name>
</gene>
<dbReference type="NCBIfam" id="NF033679">
    <property type="entry name" value="DNRLRE_dom"/>
    <property type="match status" value="4"/>
</dbReference>
<reference evidence="5 6" key="1">
    <citation type="submission" date="2019-02" db="EMBL/GenBank/DDBJ databases">
        <title>Deep-cultivation of Planctomycetes and their phenomic and genomic characterization uncovers novel biology.</title>
        <authorList>
            <person name="Wiegand S."/>
            <person name="Jogler M."/>
            <person name="Boedeker C."/>
            <person name="Pinto D."/>
            <person name="Vollmers J."/>
            <person name="Rivas-Marin E."/>
            <person name="Kohn T."/>
            <person name="Peeters S.H."/>
            <person name="Heuer A."/>
            <person name="Rast P."/>
            <person name="Oberbeckmann S."/>
            <person name="Bunk B."/>
            <person name="Jeske O."/>
            <person name="Meyerdierks A."/>
            <person name="Storesund J.E."/>
            <person name="Kallscheuer N."/>
            <person name="Luecker S."/>
            <person name="Lage O.M."/>
            <person name="Pohl T."/>
            <person name="Merkel B.J."/>
            <person name="Hornburger P."/>
            <person name="Mueller R.-W."/>
            <person name="Bruemmer F."/>
            <person name="Labrenz M."/>
            <person name="Spormann A.M."/>
            <person name="Op den Camp H."/>
            <person name="Overmann J."/>
            <person name="Amann R."/>
            <person name="Jetten M.S.M."/>
            <person name="Mascher T."/>
            <person name="Medema M.H."/>
            <person name="Devos D.P."/>
            <person name="Kaster A.-K."/>
            <person name="Ovreas L."/>
            <person name="Rohde M."/>
            <person name="Galperin M.Y."/>
            <person name="Jogler C."/>
        </authorList>
    </citation>
    <scope>NUCLEOTIDE SEQUENCE [LARGE SCALE GENOMIC DNA]</scope>
    <source>
        <strain evidence="5 6">TBK1r</strain>
    </source>
</reference>
<dbReference type="Gene3D" id="2.60.40.10">
    <property type="entry name" value="Immunoglobulins"/>
    <property type="match status" value="2"/>
</dbReference>
<dbReference type="Gene3D" id="2.60.40.3440">
    <property type="match status" value="11"/>
</dbReference>
<dbReference type="Pfam" id="PF17963">
    <property type="entry name" value="Big_9"/>
    <property type="match status" value="11"/>
</dbReference>
<dbReference type="Pfam" id="PF11303">
    <property type="entry name" value="DUF3105"/>
    <property type="match status" value="1"/>
</dbReference>
<dbReference type="Proteomes" id="UP000318081">
    <property type="component" value="Chromosome"/>
</dbReference>
<dbReference type="InterPro" id="IPR029000">
    <property type="entry name" value="Cyclophilin-like_dom_sf"/>
</dbReference>
<dbReference type="InterPro" id="IPR010221">
    <property type="entry name" value="VCBS_dom"/>
</dbReference>
<dbReference type="SUPFAM" id="SSF117074">
    <property type="entry name" value="Hypothetical protein PA1324"/>
    <property type="match status" value="2"/>
</dbReference>
<dbReference type="PANTHER" id="PTHR34720:SF9">
    <property type="entry name" value="BLR4714 PROTEIN"/>
    <property type="match status" value="1"/>
</dbReference>
<dbReference type="InterPro" id="IPR002130">
    <property type="entry name" value="Cyclophilin-type_PPIase_dom"/>
</dbReference>
<dbReference type="SUPFAM" id="SSF50891">
    <property type="entry name" value="Cyclophilin-like"/>
    <property type="match status" value="1"/>
</dbReference>
<keyword evidence="6" id="KW-1185">Reference proteome</keyword>
<evidence type="ECO:0000256" key="1">
    <source>
        <dbReference type="ARBA" id="ARBA00004613"/>
    </source>
</evidence>
<dbReference type="InterPro" id="IPR033764">
    <property type="entry name" value="Sdr_B"/>
</dbReference>
<dbReference type="Gene3D" id="2.60.40.2810">
    <property type="match status" value="3"/>
</dbReference>
<dbReference type="RefSeq" id="WP_145210991.1">
    <property type="nucleotide sequence ID" value="NZ_CP036432.1"/>
</dbReference>
<dbReference type="NCBIfam" id="NF012211">
    <property type="entry name" value="tand_rpt_95"/>
    <property type="match status" value="14"/>
</dbReference>
<dbReference type="EC" id="5.2.1.8" evidence="5"/>
<evidence type="ECO:0000259" key="4">
    <source>
        <dbReference type="PROSITE" id="PS50072"/>
    </source>
</evidence>
<evidence type="ECO:0000313" key="6">
    <source>
        <dbReference type="Proteomes" id="UP000318081"/>
    </source>
</evidence>
<dbReference type="EMBL" id="CP036432">
    <property type="protein sequence ID" value="QDV83740.1"/>
    <property type="molecule type" value="Genomic_DNA"/>
</dbReference>
<dbReference type="InterPro" id="IPR013783">
    <property type="entry name" value="Ig-like_fold"/>
</dbReference>
<dbReference type="PANTHER" id="PTHR34720">
    <property type="entry name" value="MICROCYSTIN DEPENDENT PROTEIN"/>
    <property type="match status" value="1"/>
</dbReference>
<organism evidence="5 6">
    <name type="scientific">Stieleria magnilauensis</name>
    <dbReference type="NCBI Taxonomy" id="2527963"/>
    <lineage>
        <taxon>Bacteria</taxon>
        <taxon>Pseudomonadati</taxon>
        <taxon>Planctomycetota</taxon>
        <taxon>Planctomycetia</taxon>
        <taxon>Pirellulales</taxon>
        <taxon>Pirellulaceae</taxon>
        <taxon>Stieleria</taxon>
    </lineage>
</organism>
<dbReference type="InterPro" id="IPR021454">
    <property type="entry name" value="DUF3105"/>
</dbReference>
<dbReference type="InterPro" id="IPR040853">
    <property type="entry name" value="RapA2_cadherin-like"/>
</dbReference>
<feature type="domain" description="PPIase cyclophilin-type" evidence="4">
    <location>
        <begin position="181"/>
        <end position="340"/>
    </location>
</feature>
<evidence type="ECO:0000256" key="2">
    <source>
        <dbReference type="ARBA" id="ARBA00022525"/>
    </source>
</evidence>
<keyword evidence="3" id="KW-0732">Signal</keyword>
<evidence type="ECO:0000313" key="5">
    <source>
        <dbReference type="EMBL" id="QDV83740.1"/>
    </source>
</evidence>
<dbReference type="Gene3D" id="2.40.100.10">
    <property type="entry name" value="Cyclophilin-like"/>
    <property type="match status" value="1"/>
</dbReference>
<evidence type="ECO:0000256" key="3">
    <source>
        <dbReference type="ARBA" id="ARBA00022729"/>
    </source>
</evidence>
<proteinExistence type="predicted"/>
<name>A0ABX5XRY7_9BACT</name>
<keyword evidence="2" id="KW-0964">Secreted</keyword>
<dbReference type="Pfam" id="PF00160">
    <property type="entry name" value="Pro_isomerase"/>
    <property type="match status" value="1"/>
</dbReference>
<sequence>MKRDRRSARNLLRWILGQPERDRRTRPKNRPRLEALESRRLLNADNGPHPNDPTYDLNSFEISANLSIYVDSQQVTIPASSGDPSTGEADIHVHDNSGAVHIHPQTPLTDFVQLGDFFDSWDANPAPGSPSTIELSNTQLFGNFVDSSNRLQMFVNGIEVEGEFAEYQIHDNDNIVLVYGSNPVVSFDTNAGSIPLELLADEAPIAVDNFLDYVNGGADGRGYDGTILHRSVPDLAILGGGFRPTSLTTTELLNIRGPLRFGPNNFSRFIPELDGITSERGPGDRSNTYGTLSGVASRNGLTSGFLFNTADNAHLDDRGFTVFAVALGTATPDGQPVANSTLNEIVGFTTVDVDRSNDNGGDTLFPDFDEVPYTPAGELVAIQAVSGNGTVRGQVFADQNQDGVLNNGEAGLAGRTIYSDTNDNGVLDADEASVVTDSNGAYALYLEPGPHTIRQQTVPWENQTTPVGPETFTLDVEIGREISDIVFGNFEVSSPTPTALDDVFIDLARDSADNLLNVLLNDQFIGNAGETLRITAVSQPNQGGTVTISSGDDNLIYTPAANFSGTETFTYTVTDRSGVIGSTSQATVTVTVDAVDDPTTNDRPTPIADTFTVRQNTSNTTLDVLANDSDLQGDTLTVAAIDTSGARGTVTIPTNRMSLLYTPPANFSGTDTFTYTLSDGTNEAAPVTVTVNVVDESTNGSNGSLAGLVYLDANDNNVRESVEGGIPGVVITLTGTTDLGAAVEQSRLTDADGAYSFDGLEPGTYQVSKRQSTALVDGQDSYNGTSSTHSVMDNLVLAGGQQLAGINFGETGLQLEYISIAWFFASSESNIEMLRETLAIAEENTGDSDLAESIRAGRGDVPTDVNDAPLASNDNFELQQGGTLTVTAASGVLVNDTDADNDSLTATVVGQPRNGNLTLNPDGSFTYIPNASFSGTDSFSYTASDGRLTSNIATVTVTVTEIDDPDPPNTPFGPVTPGSFEDAGVLGIRTDLQPGAPSLTADHVSTPVDYTGYSNPPTYGPHHAFLRDGQGNVVTPRPTGVYQTEQPDEDLLHNLEHGHVWISYNPTRLSSEDISKLEQFVIDGGTDTGVILTPRVANDTAIAAASWARLQTFDSYDPVALRNFVEANRGKSPEGFIPGGQKAGNSASENLDDGLDHGMAPPNPNIAPNANDDSFMTDRGSTLSISVAQGVLANDTDPESDSLAASVVSNPGNGTLSLSSDGTFTYSPNAGFTGVDSFTYRASDGVLSSNVATVSITVSDPGGTTNSAPTAASDVYSVAAGQTLSVGAADGVLNNDSDPENDNLSATVAQNVNNGQLTLNADGSFSYSPNAGFTGTDTFTYSASDGSLTSNGIVQISVNPENNTESFSVSALPSQDATLVENPTGAVANGAGPGIFVGTTNRNANAIRRGLIAFDLIDAGVPQGATITNVELTLNMSRTLFGDSDVALHRVSTAWSEGPSDGGGFGVQAETDDATWIHTAFPSSNWSNPGGDFVASASATTAVGGVGSYSWTSSQLIADVQSWIDNPSNNFGWILLGDETQPSSKRFDSREAPNAGDRPSLSVTYTVAANDTNTAPTANNDSFSSGAGSTLDVPVTQGLLANDSDPENDNLTATVVSNPSGGRLELSLDGSFSFTPNSGFTGTDSFTYRVHDGKLFSSTATVSITIDSTNAAPSATNDTYSVNEGQTLTVNSATGVLSNDSDADNDSLTATVVSQPSNGTLTLSSEGSFTYVPNANFSGSDTFTYRANDGDLSSNVATVSITVDATNSAPSGSSDNYSVDEGRTLVVNAATGVLTNDSDPENDSLTAALVSNPSSGTLTLNADGSFTYAPTADFTGNDSFTYRASDGSLTSDITTVSITVNSTNSAPSSLNDSYSTGTDQTLTVSATNGVLANDSDPENDSLTATVVSNPLGGTLTLNADGSFTYAPNANFTGADRFTYRAGDGSLSSNPSTVTVTVGQAQTATLTPFKDTTLYEDPNGGNANGSGQYFFAGRTAEPGNSLRRGLVAFDAASNIPAGATITDVTLQLFMSRTIVQPYDVSLHRVTSDWNEGSTDQTGEEGGAHVTAPAPGDATWIHSEFPSAFWNTPGGDFDPTRLATTSVGDTREYFYWNSAELAASVQDWVDNPSQNFGWMLIGDETVISAKRFDSSESPDPATRPTLLVTYIMPAAGNNAPVARNDSYEVDEGNTLSVSAPQGVLANDTDPENDNLTATVVSNPSSGTLTLSSDGSFTYAPNAGFTGTDTFTYRANDNQSFGEATVTITVNAANSPPSAADDVYSTDEDQTLTIDASGGVLANDTDPENDNLTATVVSNPSSGTLTLNSDGSFTYAPNADFSGTDTFTYTAGDGQLSSGVATATITVNAVNSPPSAADDVYSTDEDQTLTIDAAGGVLANDTDPENDNLTATVVSNPSSGTLTLNADGSFTYAPNTGFSGTDTFTYTAGDGQLSSSVATVSISVSSVNSAPSASDDVYSTNEGQTLTIDVAGGVLANDTDPDNDNLTATVVANPSSGTVTLGSDGAFTYVPNAGFSGTDTFTYTAGDGQLSSPTATVTVTVVAAQVETATLSANKDATLYERADGSVANGAGQYFFAGKTLESSNTLRRGLIAFDVAAGIPSGATITDVTLELNMSRTIVDEFDVNLHRVTTQWNQGTSDQIGEEGGLNPVPPTAGDATWIHSEFDTALWNTPGGDFEATPAATTPVNRRGTYQWNSQQMVANVQDWLDNPSQNFGWAVLTDEVNVSAKRFDSSENPNADNQPRLIVTYTVPAGTGNTAPVAADDSYSVDEDETLNISASAGVLANDSDADNDPLTVTVVDDVDNGQLTLNSDGSLTYTPNPDYNGADSFTYTASDGQSSAVGTVVITVNPVDEPQASSVTIVSRQDTTLIESTDGERGNGAGTGFFVGRTNGNGGGLPVRRGLVEFDLAGASIPAGATITNVELTLNMSQTTTGEADVALHRVTSDWGEGASSGGGSGAQAQTNDATWLHTFYAGATWNTPGGDFESSASASTPVDGVGSYSWSSPQLVADVQSWLADPSSNFGWIMIGDETAPSTKRFDSREHANADNRPQLKIDFEV</sequence>
<dbReference type="PROSITE" id="PS50072">
    <property type="entry name" value="CSA_PPIASE_2"/>
    <property type="match status" value="1"/>
</dbReference>
<dbReference type="Pfam" id="PF17210">
    <property type="entry name" value="SdrD_B"/>
    <property type="match status" value="1"/>
</dbReference>
<dbReference type="Pfam" id="PF17803">
    <property type="entry name" value="Cadherin_4"/>
    <property type="match status" value="3"/>
</dbReference>
<accession>A0ABX5XRY7</accession>
<keyword evidence="5" id="KW-0413">Isomerase</keyword>
<protein>
    <submittedName>
        <fullName evidence="5">Peptidyl-prolyl cis-trans isomerase A</fullName>
        <ecNumber evidence="5">5.2.1.8</ecNumber>
    </submittedName>
</protein>
<comment type="subcellular location">
    <subcellularLocation>
        <location evidence="1">Secreted</location>
    </subcellularLocation>
</comment>
<dbReference type="GO" id="GO:0003755">
    <property type="term" value="F:peptidyl-prolyl cis-trans isomerase activity"/>
    <property type="evidence" value="ECO:0007669"/>
    <property type="project" value="UniProtKB-EC"/>
</dbReference>
<dbReference type="NCBIfam" id="TIGR01965">
    <property type="entry name" value="VCBS_repeat"/>
    <property type="match status" value="1"/>
</dbReference>